<dbReference type="PANTHER" id="PTHR24379:SF127">
    <property type="entry name" value="BLOODY FINGERS-RELATED"/>
    <property type="match status" value="1"/>
</dbReference>
<dbReference type="FunFam" id="3.30.160.60:FF:000100">
    <property type="entry name" value="Zinc finger 45-like"/>
    <property type="match status" value="1"/>
</dbReference>
<keyword evidence="2" id="KW-0677">Repeat</keyword>
<dbReference type="GO" id="GO:0000977">
    <property type="term" value="F:RNA polymerase II transcription regulatory region sequence-specific DNA binding"/>
    <property type="evidence" value="ECO:0007669"/>
    <property type="project" value="TreeGrafter"/>
</dbReference>
<dbReference type="Pfam" id="PF00096">
    <property type="entry name" value="zf-C2H2"/>
    <property type="match status" value="5"/>
</dbReference>
<protein>
    <submittedName>
        <fullName evidence="9">Zinc finger protein 425</fullName>
    </submittedName>
</protein>
<feature type="binding site" evidence="6">
    <location>
        <position position="61"/>
    </location>
    <ligand>
        <name>Zn(2+)</name>
        <dbReference type="ChEBI" id="CHEBI:29105"/>
    </ligand>
</feature>
<dbReference type="PROSITE" id="PS00028">
    <property type="entry name" value="ZINC_FINGER_C2H2_1"/>
    <property type="match status" value="6"/>
</dbReference>
<feature type="domain" description="C2H2-type" evidence="7">
    <location>
        <begin position="509"/>
        <end position="536"/>
    </location>
</feature>
<feature type="domain" description="ZAD" evidence="8">
    <location>
        <begin position="12"/>
        <end position="88"/>
    </location>
</feature>
<dbReference type="EMBL" id="HBUE01021163">
    <property type="protein sequence ID" value="CAG6452670.1"/>
    <property type="molecule type" value="Transcribed_RNA"/>
</dbReference>
<dbReference type="AlphaFoldDB" id="A0A8D8F045"/>
<evidence type="ECO:0000259" key="8">
    <source>
        <dbReference type="PROSITE" id="PS51915"/>
    </source>
</evidence>
<evidence type="ECO:0000256" key="5">
    <source>
        <dbReference type="PROSITE-ProRule" id="PRU00042"/>
    </source>
</evidence>
<dbReference type="PROSITE" id="PS50157">
    <property type="entry name" value="ZINC_FINGER_C2H2_2"/>
    <property type="match status" value="8"/>
</dbReference>
<dbReference type="GO" id="GO:0008270">
    <property type="term" value="F:zinc ion binding"/>
    <property type="evidence" value="ECO:0007669"/>
    <property type="project" value="UniProtKB-UniRule"/>
</dbReference>
<feature type="domain" description="C2H2-type" evidence="7">
    <location>
        <begin position="481"/>
        <end position="508"/>
    </location>
</feature>
<evidence type="ECO:0000256" key="4">
    <source>
        <dbReference type="ARBA" id="ARBA00022833"/>
    </source>
</evidence>
<evidence type="ECO:0000313" key="9">
    <source>
        <dbReference type="EMBL" id="CAG6452670.1"/>
    </source>
</evidence>
<feature type="binding site" evidence="6">
    <location>
        <position position="17"/>
    </location>
    <ligand>
        <name>Zn(2+)</name>
        <dbReference type="ChEBI" id="CHEBI:29105"/>
    </ligand>
</feature>
<dbReference type="Gene3D" id="3.30.160.60">
    <property type="entry name" value="Classic Zinc Finger"/>
    <property type="match status" value="7"/>
</dbReference>
<accession>A0A8D8F045</accession>
<feature type="binding site" evidence="6">
    <location>
        <position position="14"/>
    </location>
    <ligand>
        <name>Zn(2+)</name>
        <dbReference type="ChEBI" id="CHEBI:29105"/>
    </ligand>
</feature>
<dbReference type="InterPro" id="IPR036236">
    <property type="entry name" value="Znf_C2H2_sf"/>
</dbReference>
<reference evidence="9" key="1">
    <citation type="submission" date="2021-05" db="EMBL/GenBank/DDBJ databases">
        <authorList>
            <person name="Alioto T."/>
            <person name="Alioto T."/>
            <person name="Gomez Garrido J."/>
        </authorList>
    </citation>
    <scope>NUCLEOTIDE SEQUENCE</scope>
</reference>
<dbReference type="SUPFAM" id="SSF57667">
    <property type="entry name" value="beta-beta-alpha zinc fingers"/>
    <property type="match status" value="4"/>
</dbReference>
<dbReference type="GO" id="GO:0048598">
    <property type="term" value="P:embryonic morphogenesis"/>
    <property type="evidence" value="ECO:0007669"/>
    <property type="project" value="UniProtKB-ARBA"/>
</dbReference>
<evidence type="ECO:0000256" key="3">
    <source>
        <dbReference type="ARBA" id="ARBA00022771"/>
    </source>
</evidence>
<dbReference type="GO" id="GO:0005634">
    <property type="term" value="C:nucleus"/>
    <property type="evidence" value="ECO:0007669"/>
    <property type="project" value="InterPro"/>
</dbReference>
<dbReference type="PANTHER" id="PTHR24379">
    <property type="entry name" value="KRAB AND ZINC FINGER DOMAIN-CONTAINING"/>
    <property type="match status" value="1"/>
</dbReference>
<dbReference type="FunFam" id="3.30.160.60:FF:000478">
    <property type="entry name" value="Zinc finger protein 133"/>
    <property type="match status" value="1"/>
</dbReference>
<dbReference type="FunFam" id="3.30.160.60:FF:000624">
    <property type="entry name" value="zinc finger protein 697"/>
    <property type="match status" value="1"/>
</dbReference>
<proteinExistence type="predicted"/>
<organism evidence="9">
    <name type="scientific">Culex pipiens</name>
    <name type="common">House mosquito</name>
    <dbReference type="NCBI Taxonomy" id="7175"/>
    <lineage>
        <taxon>Eukaryota</taxon>
        <taxon>Metazoa</taxon>
        <taxon>Ecdysozoa</taxon>
        <taxon>Arthropoda</taxon>
        <taxon>Hexapoda</taxon>
        <taxon>Insecta</taxon>
        <taxon>Pterygota</taxon>
        <taxon>Neoptera</taxon>
        <taxon>Endopterygota</taxon>
        <taxon>Diptera</taxon>
        <taxon>Nematocera</taxon>
        <taxon>Culicoidea</taxon>
        <taxon>Culicidae</taxon>
        <taxon>Culicinae</taxon>
        <taxon>Culicini</taxon>
        <taxon>Culex</taxon>
        <taxon>Culex</taxon>
    </lineage>
</organism>
<evidence type="ECO:0000256" key="1">
    <source>
        <dbReference type="ARBA" id="ARBA00022723"/>
    </source>
</evidence>
<feature type="binding site" evidence="6">
    <location>
        <position position="64"/>
    </location>
    <ligand>
        <name>Zn(2+)</name>
        <dbReference type="ChEBI" id="CHEBI:29105"/>
    </ligand>
</feature>
<dbReference type="Pfam" id="PF13912">
    <property type="entry name" value="zf-C2H2_6"/>
    <property type="match status" value="1"/>
</dbReference>
<feature type="domain" description="C2H2-type" evidence="7">
    <location>
        <begin position="338"/>
        <end position="365"/>
    </location>
</feature>
<keyword evidence="1 6" id="KW-0479">Metal-binding</keyword>
<keyword evidence="4 6" id="KW-0862">Zinc</keyword>
<dbReference type="PROSITE" id="PS51915">
    <property type="entry name" value="ZAD"/>
    <property type="match status" value="1"/>
</dbReference>
<feature type="domain" description="C2H2-type" evidence="7">
    <location>
        <begin position="396"/>
        <end position="423"/>
    </location>
</feature>
<dbReference type="GO" id="GO:0048729">
    <property type="term" value="P:tissue morphogenesis"/>
    <property type="evidence" value="ECO:0007669"/>
    <property type="project" value="UniProtKB-ARBA"/>
</dbReference>
<evidence type="ECO:0000256" key="6">
    <source>
        <dbReference type="PROSITE-ProRule" id="PRU01263"/>
    </source>
</evidence>
<dbReference type="SUPFAM" id="SSF57716">
    <property type="entry name" value="Glucocorticoid receptor-like (DNA-binding domain)"/>
    <property type="match status" value="1"/>
</dbReference>
<evidence type="ECO:0000256" key="2">
    <source>
        <dbReference type="ARBA" id="ARBA00022737"/>
    </source>
</evidence>
<sequence length="580" mass="65690">MDALDDLPSSDEPCRLCLKKCDQAYSVYVHSADGLLRELPKKILECVALEIGDASNFQLVCSECICKLDYFHEFRENCRKCQTFFDEMMLFCQTEALVAEQQQQLYHQQHGPDELPEISFSGSEFLGSPNKEYDYIMQSLDKEDISFSSNQEALQLKQELEISIQQNQREQHQQHYHHHQHQGEFEGIPVQSAIDAVIPSEETCFNNLEEIVDSIAAQQNANVVGYAINGGESKDSLDYDDFVGIDSVDDNRDASISEIQVQEIISEQKFQSSIGLLPEPDLNDTSIPQQQQLFLEDKPALEQPVPPILTEEPPPIQEQPIPPEPAVPPVKFQPQNDRTCEFCGKEFSTRTKLKIHRNTHLNISPFKCPMDGCGKSFKSKIGLDEHVAGHTGNYPISCNVCGKGFVNQSYLTAHLRIHADEKTFRCNICKQATFKTKKSLIDHKNRHLGLKPFECGQCQKVFTNQYLLQQHEQVAHSGVRFPCPECSKSFTCKSYLKVHLRIHQNDRPFVCSICDRGHVTKRDLDVHMTLHTGKKQFICDVCGKDFARLNALQFHRKIHETAGEVEAAASSSATTVILDS</sequence>
<dbReference type="SMART" id="SM00355">
    <property type="entry name" value="ZnF_C2H2"/>
    <property type="match status" value="8"/>
</dbReference>
<dbReference type="InterPro" id="IPR012934">
    <property type="entry name" value="Znf_AD"/>
</dbReference>
<feature type="domain" description="C2H2-type" evidence="7">
    <location>
        <begin position="537"/>
        <end position="564"/>
    </location>
</feature>
<dbReference type="Gene3D" id="3.40.1800.20">
    <property type="match status" value="1"/>
</dbReference>
<evidence type="ECO:0000259" key="7">
    <source>
        <dbReference type="PROSITE" id="PS50157"/>
    </source>
</evidence>
<dbReference type="Pfam" id="PF07776">
    <property type="entry name" value="zf-AD"/>
    <property type="match status" value="1"/>
</dbReference>
<feature type="domain" description="C2H2-type" evidence="7">
    <location>
        <begin position="424"/>
        <end position="452"/>
    </location>
</feature>
<dbReference type="GO" id="GO:0000981">
    <property type="term" value="F:DNA-binding transcription factor activity, RNA polymerase II-specific"/>
    <property type="evidence" value="ECO:0007669"/>
    <property type="project" value="TreeGrafter"/>
</dbReference>
<feature type="domain" description="C2H2-type" evidence="7">
    <location>
        <begin position="453"/>
        <end position="481"/>
    </location>
</feature>
<dbReference type="FunFam" id="3.30.160.60:FF:000072">
    <property type="entry name" value="zinc finger protein 143 isoform X1"/>
    <property type="match status" value="1"/>
</dbReference>
<keyword evidence="3 5" id="KW-0863">Zinc-finger</keyword>
<dbReference type="InterPro" id="IPR013087">
    <property type="entry name" value="Znf_C2H2_type"/>
</dbReference>
<dbReference type="SMART" id="SM00868">
    <property type="entry name" value="zf-AD"/>
    <property type="match status" value="1"/>
</dbReference>
<name>A0A8D8F045_CULPI</name>
<feature type="domain" description="C2H2-type" evidence="7">
    <location>
        <begin position="366"/>
        <end position="395"/>
    </location>
</feature>